<comment type="similarity">
    <text evidence="1 12">Belongs to the thymidylate kinase family.</text>
</comment>
<evidence type="ECO:0000256" key="6">
    <source>
        <dbReference type="ARBA" id="ARBA00022741"/>
    </source>
</evidence>
<dbReference type="EMBL" id="CP019384">
    <property type="protein sequence ID" value="QAT17337.1"/>
    <property type="molecule type" value="Genomic_DNA"/>
</dbReference>
<organism evidence="14 15">
    <name type="scientific">Velamenicoccus archaeovorus</name>
    <dbReference type="NCBI Taxonomy" id="1930593"/>
    <lineage>
        <taxon>Bacteria</taxon>
        <taxon>Pseudomonadati</taxon>
        <taxon>Candidatus Omnitrophota</taxon>
        <taxon>Candidatus Velamenicoccus</taxon>
    </lineage>
</organism>
<comment type="function">
    <text evidence="11 12">Phosphorylation of dTMP to form dTDP in both de novo and salvage pathways of dTTP synthesis.</text>
</comment>
<evidence type="ECO:0000256" key="9">
    <source>
        <dbReference type="ARBA" id="ARBA00029962"/>
    </source>
</evidence>
<evidence type="ECO:0000256" key="1">
    <source>
        <dbReference type="ARBA" id="ARBA00009776"/>
    </source>
</evidence>
<evidence type="ECO:0000256" key="3">
    <source>
        <dbReference type="ARBA" id="ARBA00017144"/>
    </source>
</evidence>
<comment type="catalytic activity">
    <reaction evidence="10 12">
        <text>dTMP + ATP = dTDP + ADP</text>
        <dbReference type="Rhea" id="RHEA:13517"/>
        <dbReference type="ChEBI" id="CHEBI:30616"/>
        <dbReference type="ChEBI" id="CHEBI:58369"/>
        <dbReference type="ChEBI" id="CHEBI:63528"/>
        <dbReference type="ChEBI" id="CHEBI:456216"/>
        <dbReference type="EC" id="2.7.4.9"/>
    </reaction>
</comment>
<dbReference type="InterPro" id="IPR039430">
    <property type="entry name" value="Thymidylate_kin-like_dom"/>
</dbReference>
<proteinExistence type="inferred from homology"/>
<evidence type="ECO:0000256" key="8">
    <source>
        <dbReference type="ARBA" id="ARBA00022840"/>
    </source>
</evidence>
<dbReference type="Pfam" id="PF02223">
    <property type="entry name" value="Thymidylate_kin"/>
    <property type="match status" value="1"/>
</dbReference>
<accession>A0A410P556</accession>
<evidence type="ECO:0000256" key="5">
    <source>
        <dbReference type="ARBA" id="ARBA00022727"/>
    </source>
</evidence>
<evidence type="ECO:0000256" key="12">
    <source>
        <dbReference type="HAMAP-Rule" id="MF_00165"/>
    </source>
</evidence>
<evidence type="ECO:0000256" key="11">
    <source>
        <dbReference type="ARBA" id="ARBA00057735"/>
    </source>
</evidence>
<reference evidence="14 15" key="1">
    <citation type="submission" date="2017-01" db="EMBL/GenBank/DDBJ databases">
        <title>First insights into the biology of 'candidatus Vampirococcus archaeovorus'.</title>
        <authorList>
            <person name="Kizina J."/>
            <person name="Jordan S."/>
            <person name="Stueber K."/>
            <person name="Reinhardt R."/>
            <person name="Harder J."/>
        </authorList>
    </citation>
    <scope>NUCLEOTIDE SEQUENCE [LARGE SCALE GENOMIC DNA]</scope>
    <source>
        <strain evidence="14 15">LiM</strain>
    </source>
</reference>
<evidence type="ECO:0000256" key="4">
    <source>
        <dbReference type="ARBA" id="ARBA00022679"/>
    </source>
</evidence>
<evidence type="ECO:0000259" key="13">
    <source>
        <dbReference type="Pfam" id="PF02223"/>
    </source>
</evidence>
<dbReference type="PROSITE" id="PS01331">
    <property type="entry name" value="THYMIDYLATE_KINASE"/>
    <property type="match status" value="1"/>
</dbReference>
<dbReference type="EC" id="2.7.4.9" evidence="2 12"/>
<feature type="domain" description="Thymidylate kinase-like" evidence="13">
    <location>
        <begin position="5"/>
        <end position="192"/>
    </location>
</feature>
<evidence type="ECO:0000256" key="2">
    <source>
        <dbReference type="ARBA" id="ARBA00012980"/>
    </source>
</evidence>
<dbReference type="InterPro" id="IPR018094">
    <property type="entry name" value="Thymidylate_kinase"/>
</dbReference>
<dbReference type="SUPFAM" id="SSF52540">
    <property type="entry name" value="P-loop containing nucleoside triphosphate hydrolases"/>
    <property type="match status" value="1"/>
</dbReference>
<dbReference type="HAMAP" id="MF_00165">
    <property type="entry name" value="Thymidylate_kinase"/>
    <property type="match status" value="1"/>
</dbReference>
<dbReference type="NCBIfam" id="TIGR00041">
    <property type="entry name" value="DTMP_kinase"/>
    <property type="match status" value="1"/>
</dbReference>
<dbReference type="Proteomes" id="UP000287243">
    <property type="component" value="Chromosome"/>
</dbReference>
<name>A0A410P556_VELA1</name>
<dbReference type="KEGG" id="vai:BU251_06130"/>
<dbReference type="GO" id="GO:0005829">
    <property type="term" value="C:cytosol"/>
    <property type="evidence" value="ECO:0007669"/>
    <property type="project" value="TreeGrafter"/>
</dbReference>
<dbReference type="GO" id="GO:0006235">
    <property type="term" value="P:dTTP biosynthetic process"/>
    <property type="evidence" value="ECO:0007669"/>
    <property type="project" value="UniProtKB-UniRule"/>
</dbReference>
<dbReference type="FunFam" id="3.40.50.300:FF:000225">
    <property type="entry name" value="Thymidylate kinase"/>
    <property type="match status" value="1"/>
</dbReference>
<evidence type="ECO:0000313" key="14">
    <source>
        <dbReference type="EMBL" id="QAT17337.1"/>
    </source>
</evidence>
<keyword evidence="7 12" id="KW-0418">Kinase</keyword>
<keyword evidence="5 12" id="KW-0545">Nucleotide biosynthesis</keyword>
<protein>
    <recommendedName>
        <fullName evidence="3 12">Thymidylate kinase</fullName>
        <ecNumber evidence="2 12">2.7.4.9</ecNumber>
    </recommendedName>
    <alternativeName>
        <fullName evidence="9 12">dTMP kinase</fullName>
    </alternativeName>
</protein>
<evidence type="ECO:0000256" key="7">
    <source>
        <dbReference type="ARBA" id="ARBA00022777"/>
    </source>
</evidence>
<dbReference type="GO" id="GO:0006227">
    <property type="term" value="P:dUDP biosynthetic process"/>
    <property type="evidence" value="ECO:0007669"/>
    <property type="project" value="TreeGrafter"/>
</dbReference>
<dbReference type="InterPro" id="IPR027417">
    <property type="entry name" value="P-loop_NTPase"/>
</dbReference>
<keyword evidence="6 12" id="KW-0547">Nucleotide-binding</keyword>
<gene>
    <name evidence="12" type="primary">tmk</name>
    <name evidence="14" type="ORF">BU251_06130</name>
</gene>
<comment type="caution">
    <text evidence="12">Lacks conserved residue(s) required for the propagation of feature annotation.</text>
</comment>
<dbReference type="GO" id="GO:0004798">
    <property type="term" value="F:dTMP kinase activity"/>
    <property type="evidence" value="ECO:0007669"/>
    <property type="project" value="UniProtKB-UniRule"/>
</dbReference>
<keyword evidence="15" id="KW-1185">Reference proteome</keyword>
<keyword evidence="8 12" id="KW-0067">ATP-binding</keyword>
<dbReference type="GO" id="GO:0006233">
    <property type="term" value="P:dTDP biosynthetic process"/>
    <property type="evidence" value="ECO:0007669"/>
    <property type="project" value="InterPro"/>
</dbReference>
<evidence type="ECO:0000256" key="10">
    <source>
        <dbReference type="ARBA" id="ARBA00048743"/>
    </source>
</evidence>
<sequence>MFITFEGCEKSGKSTQARLLSRYLKACGFKTLFIREPGSTVLGEKIRRILLDKRNDRMSLATEMLLYMAARAQLIEEVIRPALARGAVVLCDRFQDSTLAYQGYGCGLEIAVLEKVGRWATAGLTPDLTLLLDSWQSRDKLRNTSLPDRIESRPDAFHNRVKKGYRALARKYPARIKTIRVQPSILQTQAKIREIVESCLLKKSSDKKRPSRS</sequence>
<evidence type="ECO:0000313" key="15">
    <source>
        <dbReference type="Proteomes" id="UP000287243"/>
    </source>
</evidence>
<dbReference type="AlphaFoldDB" id="A0A410P556"/>
<dbReference type="InterPro" id="IPR018095">
    <property type="entry name" value="Thymidylate_kin_CS"/>
</dbReference>
<dbReference type="PANTHER" id="PTHR10344:SF4">
    <property type="entry name" value="UMP-CMP KINASE 2, MITOCHONDRIAL"/>
    <property type="match status" value="1"/>
</dbReference>
<keyword evidence="4 12" id="KW-0808">Transferase</keyword>
<dbReference type="PANTHER" id="PTHR10344">
    <property type="entry name" value="THYMIDYLATE KINASE"/>
    <property type="match status" value="1"/>
</dbReference>
<dbReference type="CDD" id="cd01672">
    <property type="entry name" value="TMPK"/>
    <property type="match status" value="1"/>
</dbReference>
<dbReference type="Gene3D" id="3.40.50.300">
    <property type="entry name" value="P-loop containing nucleotide triphosphate hydrolases"/>
    <property type="match status" value="1"/>
</dbReference>
<dbReference type="RefSeq" id="WP_164908892.1">
    <property type="nucleotide sequence ID" value="NZ_CP019384.1"/>
</dbReference>
<dbReference type="GO" id="GO:0005524">
    <property type="term" value="F:ATP binding"/>
    <property type="evidence" value="ECO:0007669"/>
    <property type="project" value="UniProtKB-UniRule"/>
</dbReference>